<dbReference type="CDD" id="cd07989">
    <property type="entry name" value="LPLAT_AGPAT-like"/>
    <property type="match status" value="1"/>
</dbReference>
<sequence>MEIGERMKRTPLYSFLRTFMPWFFRSLMPILVRNAENLPKDGKAILCCNHMSMTDPLRLAYSQKRQIYFMAKEELFHIRFLAPIIKSLGAFPVSRGKGDKTAIYTAKDILDTGRILGIFIEGTRTRDGNFLHPKSGAVMLAHNCHAPIVPCCITPKKGRMPRLFHPCYVSFGAPISEEELGIKNGTPSEFRNASKLVMARIAELREADLGNSRG</sequence>
<dbReference type="GO" id="GO:0006654">
    <property type="term" value="P:phosphatidic acid biosynthetic process"/>
    <property type="evidence" value="ECO:0007669"/>
    <property type="project" value="TreeGrafter"/>
</dbReference>
<dbReference type="EC" id="2.3.1.51" evidence="4"/>
<comment type="similarity">
    <text evidence="1 4">Belongs to the 1-acyl-sn-glycerol-3-phosphate acyltransferase family.</text>
</comment>
<dbReference type="Proteomes" id="UP000469440">
    <property type="component" value="Unassembled WGS sequence"/>
</dbReference>
<dbReference type="RefSeq" id="WP_233452879.1">
    <property type="nucleotide sequence ID" value="NZ_VWXL01000108.1"/>
</dbReference>
<evidence type="ECO:0000256" key="4">
    <source>
        <dbReference type="RuleBase" id="RU361267"/>
    </source>
</evidence>
<comment type="catalytic activity">
    <reaction evidence="4">
        <text>a 1-acyl-sn-glycero-3-phosphate + an acyl-CoA = a 1,2-diacyl-sn-glycero-3-phosphate + CoA</text>
        <dbReference type="Rhea" id="RHEA:19709"/>
        <dbReference type="ChEBI" id="CHEBI:57287"/>
        <dbReference type="ChEBI" id="CHEBI:57970"/>
        <dbReference type="ChEBI" id="CHEBI:58342"/>
        <dbReference type="ChEBI" id="CHEBI:58608"/>
        <dbReference type="EC" id="2.3.1.51"/>
    </reaction>
</comment>
<dbReference type="GO" id="GO:0003841">
    <property type="term" value="F:1-acylglycerol-3-phosphate O-acyltransferase activity"/>
    <property type="evidence" value="ECO:0007669"/>
    <property type="project" value="UniProtKB-UniRule"/>
</dbReference>
<protein>
    <recommendedName>
        <fullName evidence="4">1-acyl-sn-glycerol-3-phosphate acyltransferase</fullName>
        <ecNumber evidence="4">2.3.1.51</ecNumber>
    </recommendedName>
</protein>
<organism evidence="6 7">
    <name type="scientific">Caproicibacter fermentans</name>
    <dbReference type="NCBI Taxonomy" id="2576756"/>
    <lineage>
        <taxon>Bacteria</taxon>
        <taxon>Bacillati</taxon>
        <taxon>Bacillota</taxon>
        <taxon>Clostridia</taxon>
        <taxon>Eubacteriales</taxon>
        <taxon>Acutalibacteraceae</taxon>
        <taxon>Caproicibacter</taxon>
    </lineage>
</organism>
<evidence type="ECO:0000256" key="3">
    <source>
        <dbReference type="ARBA" id="ARBA00023315"/>
    </source>
</evidence>
<name>A0A6N8I4V7_9FIRM</name>
<comment type="caution">
    <text evidence="6">The sequence shown here is derived from an EMBL/GenBank/DDBJ whole genome shotgun (WGS) entry which is preliminary data.</text>
</comment>
<keyword evidence="4" id="KW-0594">Phospholipid biosynthesis</keyword>
<dbReference type="InterPro" id="IPR004552">
    <property type="entry name" value="AGP_acyltrans"/>
</dbReference>
<evidence type="ECO:0000259" key="5">
    <source>
        <dbReference type="SMART" id="SM00563"/>
    </source>
</evidence>
<feature type="domain" description="Phospholipid/glycerol acyltransferase" evidence="5">
    <location>
        <begin position="44"/>
        <end position="156"/>
    </location>
</feature>
<dbReference type="GO" id="GO:0016020">
    <property type="term" value="C:membrane"/>
    <property type="evidence" value="ECO:0007669"/>
    <property type="project" value="InterPro"/>
</dbReference>
<proteinExistence type="inferred from homology"/>
<keyword evidence="7" id="KW-1185">Reference proteome</keyword>
<dbReference type="AlphaFoldDB" id="A0A6N8I4V7"/>
<evidence type="ECO:0000256" key="1">
    <source>
        <dbReference type="ARBA" id="ARBA00008655"/>
    </source>
</evidence>
<evidence type="ECO:0000313" key="6">
    <source>
        <dbReference type="EMBL" id="MVB12999.1"/>
    </source>
</evidence>
<dbReference type="InterPro" id="IPR002123">
    <property type="entry name" value="Plipid/glycerol_acylTrfase"/>
</dbReference>
<accession>A0A6N8I4V7</accession>
<evidence type="ECO:0000313" key="7">
    <source>
        <dbReference type="Proteomes" id="UP000469440"/>
    </source>
</evidence>
<comment type="domain">
    <text evidence="4">The HXXXXD motif is essential for acyltransferase activity and may constitute the binding site for the phosphate moiety of the glycerol-3-phosphate.</text>
</comment>
<dbReference type="PANTHER" id="PTHR10434">
    <property type="entry name" value="1-ACYL-SN-GLYCEROL-3-PHOSPHATE ACYLTRANSFERASE"/>
    <property type="match status" value="1"/>
</dbReference>
<dbReference type="EMBL" id="VWXL01000108">
    <property type="protein sequence ID" value="MVB12999.1"/>
    <property type="molecule type" value="Genomic_DNA"/>
</dbReference>
<reference evidence="6 7" key="1">
    <citation type="submission" date="2019-09" db="EMBL/GenBank/DDBJ databases">
        <title>Genome sequence of Clostridium sp. EA1.</title>
        <authorList>
            <person name="Poehlein A."/>
            <person name="Bengelsdorf F.R."/>
            <person name="Daniel R."/>
        </authorList>
    </citation>
    <scope>NUCLEOTIDE SEQUENCE [LARGE SCALE GENOMIC DNA]</scope>
    <source>
        <strain evidence="6 7">EA1</strain>
    </source>
</reference>
<dbReference type="SUPFAM" id="SSF69593">
    <property type="entry name" value="Glycerol-3-phosphate (1)-acyltransferase"/>
    <property type="match status" value="1"/>
</dbReference>
<keyword evidence="4" id="KW-0443">Lipid metabolism</keyword>
<keyword evidence="4" id="KW-1208">Phospholipid metabolism</keyword>
<keyword evidence="2 4" id="KW-0808">Transferase</keyword>
<keyword evidence="4" id="KW-0444">Lipid biosynthesis</keyword>
<dbReference type="NCBIfam" id="TIGR00530">
    <property type="entry name" value="AGP_acyltrn"/>
    <property type="match status" value="1"/>
</dbReference>
<gene>
    <name evidence="6" type="ORF">CAFE_37520</name>
</gene>
<dbReference type="SMART" id="SM00563">
    <property type="entry name" value="PlsC"/>
    <property type="match status" value="1"/>
</dbReference>
<dbReference type="PANTHER" id="PTHR10434:SF11">
    <property type="entry name" value="1-ACYL-SN-GLYCEROL-3-PHOSPHATE ACYLTRANSFERASE"/>
    <property type="match status" value="1"/>
</dbReference>
<keyword evidence="3 4" id="KW-0012">Acyltransferase</keyword>
<evidence type="ECO:0000256" key="2">
    <source>
        <dbReference type="ARBA" id="ARBA00022679"/>
    </source>
</evidence>
<dbReference type="Pfam" id="PF01553">
    <property type="entry name" value="Acyltransferase"/>
    <property type="match status" value="1"/>
</dbReference>